<dbReference type="RefSeq" id="WP_419191703.1">
    <property type="nucleotide sequence ID" value="NZ_CP036287.1"/>
</dbReference>
<dbReference type="EMBL" id="CP036287">
    <property type="protein sequence ID" value="QDU68674.1"/>
    <property type="molecule type" value="Genomic_DNA"/>
</dbReference>
<accession>A0A518BNW8</accession>
<proteinExistence type="predicted"/>
<dbReference type="KEGG" id="pbap:Pla133_37760"/>
<evidence type="ECO:0000313" key="2">
    <source>
        <dbReference type="Proteomes" id="UP000316921"/>
    </source>
</evidence>
<gene>
    <name evidence="1" type="ORF">Pla133_37760</name>
</gene>
<dbReference type="Proteomes" id="UP000316921">
    <property type="component" value="Chromosome"/>
</dbReference>
<evidence type="ECO:0000313" key="1">
    <source>
        <dbReference type="EMBL" id="QDU68674.1"/>
    </source>
</evidence>
<name>A0A518BNW8_9BACT</name>
<organism evidence="1 2">
    <name type="scientific">Engelhardtia mirabilis</name>
    <dbReference type="NCBI Taxonomy" id="2528011"/>
    <lineage>
        <taxon>Bacteria</taxon>
        <taxon>Pseudomonadati</taxon>
        <taxon>Planctomycetota</taxon>
        <taxon>Planctomycetia</taxon>
        <taxon>Planctomycetia incertae sedis</taxon>
        <taxon>Engelhardtia</taxon>
    </lineage>
</organism>
<dbReference type="AlphaFoldDB" id="A0A518BNW8"/>
<sequence>MRPISSAAAIALSILVGWGLARSSGTTDAATVLRLDIQDLVDRSDWVVEGRVVERRTVERTDGGIDTEITVDLARDYLGEGVGQRSFLLPGGQRSDGSGMIVPGLPGLAQGEEVLLFLTEGGPDGRRLPVGLTQGKYSLLTDRNGVRRALRDGDATRLLGGRSADFGLESRPYAELSAEVEAAVNHRRASGSGSQDD</sequence>
<protein>
    <submittedName>
        <fullName evidence="1">Uncharacterized protein</fullName>
    </submittedName>
</protein>
<keyword evidence="2" id="KW-1185">Reference proteome</keyword>
<reference evidence="1 2" key="1">
    <citation type="submission" date="2019-02" db="EMBL/GenBank/DDBJ databases">
        <title>Deep-cultivation of Planctomycetes and their phenomic and genomic characterization uncovers novel biology.</title>
        <authorList>
            <person name="Wiegand S."/>
            <person name="Jogler M."/>
            <person name="Boedeker C."/>
            <person name="Pinto D."/>
            <person name="Vollmers J."/>
            <person name="Rivas-Marin E."/>
            <person name="Kohn T."/>
            <person name="Peeters S.H."/>
            <person name="Heuer A."/>
            <person name="Rast P."/>
            <person name="Oberbeckmann S."/>
            <person name="Bunk B."/>
            <person name="Jeske O."/>
            <person name="Meyerdierks A."/>
            <person name="Storesund J.E."/>
            <person name="Kallscheuer N."/>
            <person name="Luecker S."/>
            <person name="Lage O.M."/>
            <person name="Pohl T."/>
            <person name="Merkel B.J."/>
            <person name="Hornburger P."/>
            <person name="Mueller R.-W."/>
            <person name="Bruemmer F."/>
            <person name="Labrenz M."/>
            <person name="Spormann A.M."/>
            <person name="Op den Camp H."/>
            <person name="Overmann J."/>
            <person name="Amann R."/>
            <person name="Jetten M.S.M."/>
            <person name="Mascher T."/>
            <person name="Medema M.H."/>
            <person name="Devos D.P."/>
            <person name="Kaster A.-K."/>
            <person name="Ovreas L."/>
            <person name="Rohde M."/>
            <person name="Galperin M.Y."/>
            <person name="Jogler C."/>
        </authorList>
    </citation>
    <scope>NUCLEOTIDE SEQUENCE [LARGE SCALE GENOMIC DNA]</scope>
    <source>
        <strain evidence="1 2">Pla133</strain>
    </source>
</reference>